<evidence type="ECO:0000256" key="2">
    <source>
        <dbReference type="SAM" id="Phobius"/>
    </source>
</evidence>
<dbReference type="Proteomes" id="UP000649739">
    <property type="component" value="Unassembled WGS sequence"/>
</dbReference>
<comment type="caution">
    <text evidence="3">The sequence shown here is derived from an EMBL/GenBank/DDBJ whole genome shotgun (WGS) entry which is preliminary data.</text>
</comment>
<accession>A0A8J3B7I5</accession>
<keyword evidence="2" id="KW-1133">Transmembrane helix</keyword>
<feature type="transmembrane region" description="Helical" evidence="2">
    <location>
        <begin position="163"/>
        <end position="184"/>
    </location>
</feature>
<evidence type="ECO:0000313" key="3">
    <source>
        <dbReference type="EMBL" id="GGJ78777.1"/>
    </source>
</evidence>
<keyword evidence="2" id="KW-0472">Membrane</keyword>
<reference evidence="3" key="1">
    <citation type="journal article" date="2014" name="Int. J. Syst. Evol. Microbiol.">
        <title>Complete genome sequence of Corynebacterium casei LMG S-19264T (=DSM 44701T), isolated from a smear-ripened cheese.</title>
        <authorList>
            <consortium name="US DOE Joint Genome Institute (JGI-PGF)"/>
            <person name="Walter F."/>
            <person name="Albersmeier A."/>
            <person name="Kalinowski J."/>
            <person name="Ruckert C."/>
        </authorList>
    </citation>
    <scope>NUCLEOTIDE SEQUENCE</scope>
    <source>
        <strain evidence="3">JCM 3090</strain>
    </source>
</reference>
<dbReference type="InterPro" id="IPR028082">
    <property type="entry name" value="Peripla_BP_I"/>
</dbReference>
<feature type="compositionally biased region" description="Pro residues" evidence="1">
    <location>
        <begin position="288"/>
        <end position="297"/>
    </location>
</feature>
<evidence type="ECO:0000313" key="4">
    <source>
        <dbReference type="Proteomes" id="UP000649739"/>
    </source>
</evidence>
<feature type="transmembrane region" description="Helical" evidence="2">
    <location>
        <begin position="357"/>
        <end position="382"/>
    </location>
</feature>
<sequence length="961" mass="101194">MSGDRPTATGAEATCTAATGSRPAGPPRPRGAVPGAPPGAGPALRAACRRGRPRWVRPVLYVAAPPDPAALRAAAPGAVVALDPDRPAGAALAAAADRLAGPAGRPLRRFAAIRAHAAGESLPDQRRRRLDRLMETATARYVVPLLLTVAGVLMQGANGRDTVWSTGWLLVSAAAGLLLVGAVLHSCRRVPLRQVWRPFPVAWRWRAPEAGALDAVLARALLLDVREVWSPGPLRRAMTRFWPGALPVLLLPAGAEVTDLLLRQYADLTRRRGPLRRRACGVLLTDGPAPPGTPPGPSGRREPAWLAGPAPAAPRPPAPERWLPPAAAGRCAAARRVLAAAGRRCGRAIGRRYRTRWVAAALALALPAGAGLAGLGAVYVAYSDDWSYCRLGAAGGSVAAYGEEWIGYRYCRDTGTLPGRAARRLARAAAAAGVPGIDAGPPEHPGLFDVDLIHAENKRVDDLLTRHADRAAVTILLITSLTRLPGSNRSLVAEREALAGAYAAQRRLNAVLSRNQPYLRLAIANAGDATQPTAEAVEQRVAEGAGREPAERAAAAGRRTAAAREAARTALLRDFAGRVDGLLHRDDAAVIGAMVTIESRAGTLGALRVLDRSGLVMASPTMPVDGFGAKLPYFFQVTSTNADQVRLVRAYAARHAPGQSIVAVHPATGAGDLYVASLRRLLDRRGKYPDRHVTWQWSAGRDGARNPLSGACAQGGKRPVVFFTGRYTAFADFVRDLHLTCGADLPLLVAADSASRFLADPALAAEVPHGTEVLIAHRGELLTCARLRATDAGSTDGAKRLAAGRQADFRQDLQEYLGRCRGGANDADTDVWLAGGWAASGYDTVRMLNDAMLRNRPAAGQRLTAAAARELRDAIRRQLAVTDPADGYGYPGAYGLIRFGADRVARRQVTLYRIPELSEAFRDGPASATAVPVGTCRPGPAPPGPGGAGCVPLLPPAPRAR</sequence>
<feature type="compositionally biased region" description="Pro residues" evidence="1">
    <location>
        <begin position="24"/>
        <end position="40"/>
    </location>
</feature>
<keyword evidence="2" id="KW-0812">Transmembrane</keyword>
<evidence type="ECO:0000256" key="1">
    <source>
        <dbReference type="SAM" id="MobiDB-lite"/>
    </source>
</evidence>
<feature type="region of interest" description="Disordered" evidence="1">
    <location>
        <begin position="1"/>
        <end position="44"/>
    </location>
</feature>
<reference evidence="3" key="2">
    <citation type="submission" date="2020-09" db="EMBL/GenBank/DDBJ databases">
        <authorList>
            <person name="Sun Q."/>
            <person name="Ohkuma M."/>
        </authorList>
    </citation>
    <scope>NUCLEOTIDE SEQUENCE</scope>
    <source>
        <strain evidence="3">JCM 3090</strain>
    </source>
</reference>
<keyword evidence="4" id="KW-1185">Reference proteome</keyword>
<feature type="region of interest" description="Disordered" evidence="1">
    <location>
        <begin position="938"/>
        <end position="961"/>
    </location>
</feature>
<gene>
    <name evidence="3" type="ORF">GCM10010123_05880</name>
</gene>
<dbReference type="AlphaFoldDB" id="A0A8J3B7I5"/>
<dbReference type="SUPFAM" id="SSF53822">
    <property type="entry name" value="Periplasmic binding protein-like I"/>
    <property type="match status" value="1"/>
</dbReference>
<protein>
    <submittedName>
        <fullName evidence="3">Uncharacterized protein</fullName>
    </submittedName>
</protein>
<feature type="compositionally biased region" description="Low complexity" evidence="1">
    <location>
        <begin position="7"/>
        <end position="23"/>
    </location>
</feature>
<organism evidence="3 4">
    <name type="scientific">Pilimelia anulata</name>
    <dbReference type="NCBI Taxonomy" id="53371"/>
    <lineage>
        <taxon>Bacteria</taxon>
        <taxon>Bacillati</taxon>
        <taxon>Actinomycetota</taxon>
        <taxon>Actinomycetes</taxon>
        <taxon>Micromonosporales</taxon>
        <taxon>Micromonosporaceae</taxon>
        <taxon>Pilimelia</taxon>
    </lineage>
</organism>
<dbReference type="EMBL" id="BMQB01000001">
    <property type="protein sequence ID" value="GGJ78777.1"/>
    <property type="molecule type" value="Genomic_DNA"/>
</dbReference>
<feature type="transmembrane region" description="Helical" evidence="2">
    <location>
        <begin position="137"/>
        <end position="157"/>
    </location>
</feature>
<dbReference type="RefSeq" id="WP_189168419.1">
    <property type="nucleotide sequence ID" value="NZ_BMQB01000001.1"/>
</dbReference>
<feature type="region of interest" description="Disordered" evidence="1">
    <location>
        <begin position="283"/>
        <end position="318"/>
    </location>
</feature>
<dbReference type="Gene3D" id="3.40.50.2300">
    <property type="match status" value="2"/>
</dbReference>
<name>A0A8J3B7I5_9ACTN</name>
<proteinExistence type="predicted"/>